<dbReference type="FunFam" id="1.10.8.60:FF:000022">
    <property type="entry name" value="Fidgetin like 1"/>
    <property type="match status" value="1"/>
</dbReference>
<feature type="compositionally biased region" description="Acidic residues" evidence="4">
    <location>
        <begin position="165"/>
        <end position="174"/>
    </location>
</feature>
<feature type="compositionally biased region" description="Polar residues" evidence="4">
    <location>
        <begin position="212"/>
        <end position="227"/>
    </location>
</feature>
<evidence type="ECO:0000256" key="2">
    <source>
        <dbReference type="ARBA" id="ARBA00022741"/>
    </source>
</evidence>
<dbReference type="PANTHER" id="PTHR23074">
    <property type="entry name" value="AAA DOMAIN-CONTAINING"/>
    <property type="match status" value="1"/>
</dbReference>
<comment type="caution">
    <text evidence="6">The sequence shown here is derived from an EMBL/GenBank/DDBJ whole genome shotgun (WGS) entry which is preliminary data.</text>
</comment>
<dbReference type="Pfam" id="PF09336">
    <property type="entry name" value="Vps4_C"/>
    <property type="match status" value="1"/>
</dbReference>
<proteinExistence type="inferred from homology"/>
<feature type="compositionally biased region" description="Acidic residues" evidence="4">
    <location>
        <begin position="792"/>
        <end position="806"/>
    </location>
</feature>
<evidence type="ECO:0000256" key="4">
    <source>
        <dbReference type="SAM" id="MobiDB-lite"/>
    </source>
</evidence>
<organism evidence="6 7">
    <name type="scientific">Cyclotella cryptica</name>
    <dbReference type="NCBI Taxonomy" id="29204"/>
    <lineage>
        <taxon>Eukaryota</taxon>
        <taxon>Sar</taxon>
        <taxon>Stramenopiles</taxon>
        <taxon>Ochrophyta</taxon>
        <taxon>Bacillariophyta</taxon>
        <taxon>Coscinodiscophyceae</taxon>
        <taxon>Thalassiosirophycidae</taxon>
        <taxon>Stephanodiscales</taxon>
        <taxon>Stephanodiscaceae</taxon>
        <taxon>Cyclotella</taxon>
    </lineage>
</organism>
<feature type="region of interest" description="Disordered" evidence="4">
    <location>
        <begin position="786"/>
        <end position="806"/>
    </location>
</feature>
<dbReference type="GO" id="GO:0005524">
    <property type="term" value="F:ATP binding"/>
    <property type="evidence" value="ECO:0007669"/>
    <property type="project" value="UniProtKB-KW"/>
</dbReference>
<protein>
    <recommendedName>
        <fullName evidence="5">AAA+ ATPase domain-containing protein</fullName>
    </recommendedName>
</protein>
<keyword evidence="2" id="KW-0547">Nucleotide-binding</keyword>
<feature type="compositionally biased region" description="Polar residues" evidence="4">
    <location>
        <begin position="310"/>
        <end position="320"/>
    </location>
</feature>
<dbReference type="InterPro" id="IPR041569">
    <property type="entry name" value="AAA_lid_3"/>
</dbReference>
<keyword evidence="7" id="KW-1185">Reference proteome</keyword>
<evidence type="ECO:0000259" key="5">
    <source>
        <dbReference type="SMART" id="SM00382"/>
    </source>
</evidence>
<dbReference type="AlphaFoldDB" id="A0ABD3QZX6"/>
<reference evidence="6 7" key="1">
    <citation type="journal article" date="2020" name="G3 (Bethesda)">
        <title>Improved Reference Genome for Cyclotella cryptica CCMP332, a Model for Cell Wall Morphogenesis, Salinity Adaptation, and Lipid Production in Diatoms (Bacillariophyta).</title>
        <authorList>
            <person name="Roberts W.R."/>
            <person name="Downey K.M."/>
            <person name="Ruck E.C."/>
            <person name="Traller J.C."/>
            <person name="Alverson A.J."/>
        </authorList>
    </citation>
    <scope>NUCLEOTIDE SEQUENCE [LARGE SCALE GENOMIC DNA]</scope>
    <source>
        <strain evidence="6 7">CCMP332</strain>
    </source>
</reference>
<feature type="compositionally biased region" description="Polar residues" evidence="4">
    <location>
        <begin position="270"/>
        <end position="290"/>
    </location>
</feature>
<evidence type="ECO:0000313" key="7">
    <source>
        <dbReference type="Proteomes" id="UP001516023"/>
    </source>
</evidence>
<evidence type="ECO:0000256" key="3">
    <source>
        <dbReference type="ARBA" id="ARBA00022840"/>
    </source>
</evidence>
<dbReference type="Pfam" id="PF17862">
    <property type="entry name" value="AAA_lid_3"/>
    <property type="match status" value="1"/>
</dbReference>
<dbReference type="Proteomes" id="UP001516023">
    <property type="component" value="Unassembled WGS sequence"/>
</dbReference>
<dbReference type="Gene3D" id="3.40.50.300">
    <property type="entry name" value="P-loop containing nucleotide triphosphate hydrolases"/>
    <property type="match status" value="1"/>
</dbReference>
<dbReference type="EMBL" id="JABMIG020000002">
    <property type="protein sequence ID" value="KAL3805649.1"/>
    <property type="molecule type" value="Genomic_DNA"/>
</dbReference>
<dbReference type="InterPro" id="IPR003960">
    <property type="entry name" value="ATPase_AAA_CS"/>
</dbReference>
<feature type="compositionally biased region" description="Basic and acidic residues" evidence="4">
    <location>
        <begin position="48"/>
        <end position="57"/>
    </location>
</feature>
<dbReference type="SUPFAM" id="SSF52540">
    <property type="entry name" value="P-loop containing nucleoside triphosphate hydrolases"/>
    <property type="match status" value="1"/>
</dbReference>
<dbReference type="InterPro" id="IPR027417">
    <property type="entry name" value="P-loop_NTPase"/>
</dbReference>
<dbReference type="PROSITE" id="PS00674">
    <property type="entry name" value="AAA"/>
    <property type="match status" value="1"/>
</dbReference>
<feature type="region of interest" description="Disordered" evidence="4">
    <location>
        <begin position="242"/>
        <end position="488"/>
    </location>
</feature>
<evidence type="ECO:0000256" key="1">
    <source>
        <dbReference type="ARBA" id="ARBA00006914"/>
    </source>
</evidence>
<feature type="compositionally biased region" description="Polar residues" evidence="4">
    <location>
        <begin position="327"/>
        <end position="342"/>
    </location>
</feature>
<feature type="region of interest" description="Disordered" evidence="4">
    <location>
        <begin position="34"/>
        <end position="57"/>
    </location>
</feature>
<name>A0ABD3QZX6_9STRA</name>
<feature type="region of interest" description="Disordered" evidence="4">
    <location>
        <begin position="157"/>
        <end position="227"/>
    </location>
</feature>
<evidence type="ECO:0000313" key="6">
    <source>
        <dbReference type="EMBL" id="KAL3805649.1"/>
    </source>
</evidence>
<accession>A0ABD3QZX6</accession>
<dbReference type="InterPro" id="IPR003593">
    <property type="entry name" value="AAA+_ATPase"/>
</dbReference>
<dbReference type="Gene3D" id="1.10.8.60">
    <property type="match status" value="1"/>
</dbReference>
<dbReference type="InterPro" id="IPR015415">
    <property type="entry name" value="Spast_Vps4_C"/>
</dbReference>
<feature type="compositionally biased region" description="Polar residues" evidence="4">
    <location>
        <begin position="244"/>
        <end position="253"/>
    </location>
</feature>
<dbReference type="PANTHER" id="PTHR23074:SF17">
    <property type="entry name" value="FIDGETIN-LIKE PROTEIN 1"/>
    <property type="match status" value="1"/>
</dbReference>
<keyword evidence="3" id="KW-0067">ATP-binding</keyword>
<feature type="compositionally biased region" description="Polar residues" evidence="4">
    <location>
        <begin position="466"/>
        <end position="480"/>
    </location>
</feature>
<dbReference type="InterPro" id="IPR050304">
    <property type="entry name" value="MT-severing_AAA_ATPase"/>
</dbReference>
<gene>
    <name evidence="6" type="ORF">HJC23_005893</name>
</gene>
<feature type="domain" description="AAA+ ATPase" evidence="5">
    <location>
        <begin position="546"/>
        <end position="683"/>
    </location>
</feature>
<dbReference type="InterPro" id="IPR003959">
    <property type="entry name" value="ATPase_AAA_core"/>
</dbReference>
<feature type="compositionally biased region" description="Polar residues" evidence="4">
    <location>
        <begin position="401"/>
        <end position="422"/>
    </location>
</feature>
<sequence>MNTDASSPPPPPSSGHAIRYEILHLNETALKSAREKLLRQHGPGGAGERPDGHDDTDPIERIRHLNVQTMFHRTSLRCLILSAQEVARREGKEEDVAALEALWDVRSRELEDSLFLPNYVGYSNAYVESKRQSEKREECEVLDAPDDLADSFFQDYPECQRPVDDDSSSDDESVQEPAKKPAKKKKGSKEEPIVISGSDSTNDLDRRVTPENHLSNPYRKNQPTTTAIQESTNNIKDVFDVNAPENNQSSTTHKPGPSLNDIPHYGRNSMLGNTSSNDNQFHSNHSQHYPQQKGHNHQGQHTRQPPAYMQQPNQWQNRPSTGCFDYSDNNANIYNSNPTNKPNPFRTAKELGNNLDNNHDNDWDEYEGRNNYNNIQNRKGSRNNRNGGWGGIDEEEERSYAKSTANHRSTANHSSRPQQLVQTAIRGPKENISEGLQRKFRPPKLGGNNGGNNGGNSNNFNGGGQTNKPTNRTANNSNSGNDEEVPEELRGLDKELIEKIENEIVDSGERVTFDDIAGLDNAKSTVYEMVVWPMLRPEMFTGLRAVPNGLLLFGPPGTGKTLIGKAIAHESGATFFSISSSSLTSKWIGEGEKLVRTLFAVARYRSPAVVFIDEVDSMLTARKADENEASRRIKTEFLVQLDGAGNRKEGSHVLVVGATNRPQELDDAARRRFVKRLYVPLPTEKDRETLLRNLLSKNRHVLTDKEIAKLSKDTEGFSGADLKILSTDAAMGPVRQLGQSAMSVSADELPAISYKHFRRSLKSISPSVAQADLDVYVEWNNTYGTKSAVAGDDTESDDESSDGGDS</sequence>
<dbReference type="Pfam" id="PF00004">
    <property type="entry name" value="AAA"/>
    <property type="match status" value="1"/>
</dbReference>
<dbReference type="SMART" id="SM00382">
    <property type="entry name" value="AAA"/>
    <property type="match status" value="1"/>
</dbReference>
<comment type="similarity">
    <text evidence="1">Belongs to the AAA ATPase family.</text>
</comment>
<dbReference type="FunFam" id="3.40.50.300:FF:000093">
    <property type="entry name" value="Fidgetin-like 1"/>
    <property type="match status" value="1"/>
</dbReference>